<evidence type="ECO:0000256" key="1">
    <source>
        <dbReference type="ARBA" id="ARBA00022490"/>
    </source>
</evidence>
<dbReference type="Gene3D" id="3.40.50.150">
    <property type="entry name" value="Vaccinia Virus protein VP39"/>
    <property type="match status" value="1"/>
</dbReference>
<dbReference type="Gene3D" id="3.30.2300.20">
    <property type="match status" value="1"/>
</dbReference>
<comment type="caution">
    <text evidence="11">The sequence shown here is derived from an EMBL/GenBank/DDBJ whole genome shotgun (WGS) entry which is preliminary data.</text>
</comment>
<feature type="binding site" evidence="7">
    <location>
        <position position="268"/>
    </location>
    <ligand>
        <name>S-adenosyl-L-methionine</name>
        <dbReference type="ChEBI" id="CHEBI:59789"/>
    </ligand>
</feature>
<evidence type="ECO:0000259" key="8">
    <source>
        <dbReference type="Pfam" id="PF01728"/>
    </source>
</evidence>
<evidence type="ECO:0000313" key="12">
    <source>
        <dbReference type="Proteomes" id="UP000253934"/>
    </source>
</evidence>
<sequence length="366" mass="42380">MQLSILLYCRAGFEKECAAEIIEYAALLNIQGYVNAKENSAHVLFHFIDQTQVVSFWKNLHLEKLIFSRQILLTSPMCSSLPEKNRTNPILAYLEQYFLDLIKDNKYLEDLFVETFDTDEYKEILSFCKKFTSPMVSALKNKGYILRDINNSLYRLHLVFLDSRSCFIGLSLIGRSSKWYMGIPRLKFPENAPSRSTLKLEEAFLTFMSEADRATRLQPGMKAIDLGASPGGWTYQFVKRSIYVYAIDNGAMDKSLLNSGLVEHLQVDGFKFIPKKPVHWLVCDMVEKPFRIAQLIAERASCKIASEFIFNLKLPMKKKYDEVKKCIMYIEENLNSANIKFNIKCKQLYHDRDEVTVWLYIYGATS</sequence>
<organism evidence="11 12">
    <name type="scientific">Spirobacillus cienkowskii</name>
    <dbReference type="NCBI Taxonomy" id="495820"/>
    <lineage>
        <taxon>Bacteria</taxon>
        <taxon>Pseudomonadati</taxon>
        <taxon>Bdellovibrionota</taxon>
        <taxon>Oligoflexia</taxon>
        <taxon>Silvanigrellales</taxon>
        <taxon>Spirobacillus</taxon>
    </lineage>
</organism>
<dbReference type="GO" id="GO:0032259">
    <property type="term" value="P:methylation"/>
    <property type="evidence" value="ECO:0007669"/>
    <property type="project" value="UniProtKB-KW"/>
</dbReference>
<evidence type="ECO:0000259" key="9">
    <source>
        <dbReference type="Pfam" id="PF18125"/>
    </source>
</evidence>
<protein>
    <submittedName>
        <fullName evidence="11">23S rRNA (Cytidine(2498)-2'-O)-methyltransferase RlmM</fullName>
    </submittedName>
</protein>
<dbReference type="Pfam" id="PF01728">
    <property type="entry name" value="FtsJ"/>
    <property type="match status" value="1"/>
</dbReference>
<dbReference type="InterPro" id="IPR029063">
    <property type="entry name" value="SAM-dependent_MTases_sf"/>
</dbReference>
<evidence type="ECO:0000256" key="6">
    <source>
        <dbReference type="PIRSR" id="PIRSR028774-1"/>
    </source>
</evidence>
<feature type="domain" description="Ribosomal RNA methyltransferase FtsJ" evidence="8">
    <location>
        <begin position="194"/>
        <end position="287"/>
    </location>
</feature>
<dbReference type="PANTHER" id="PTHR37524:SF2">
    <property type="entry name" value="RIBOSOMAL RNA METHYLTRANSFERASE FTSJ DOMAIN-CONTAINING PROTEIN"/>
    <property type="match status" value="1"/>
</dbReference>
<dbReference type="InterPro" id="IPR011224">
    <property type="entry name" value="rRNA_MeTrfase_M"/>
</dbReference>
<keyword evidence="4" id="KW-0808">Transferase</keyword>
<evidence type="ECO:0000256" key="5">
    <source>
        <dbReference type="ARBA" id="ARBA00022691"/>
    </source>
</evidence>
<dbReference type="NCBIfam" id="NF008734">
    <property type="entry name" value="PRK11760.1"/>
    <property type="match status" value="1"/>
</dbReference>
<evidence type="ECO:0000256" key="3">
    <source>
        <dbReference type="ARBA" id="ARBA00022603"/>
    </source>
</evidence>
<keyword evidence="2" id="KW-0698">rRNA processing</keyword>
<dbReference type="InterPro" id="IPR040739">
    <property type="entry name" value="RlmM_FDX"/>
</dbReference>
<feature type="binding site" evidence="7">
    <location>
        <position position="284"/>
    </location>
    <ligand>
        <name>S-adenosyl-L-methionine</name>
        <dbReference type="ChEBI" id="CHEBI:59789"/>
    </ligand>
</feature>
<dbReference type="GO" id="GO:0006364">
    <property type="term" value="P:rRNA processing"/>
    <property type="evidence" value="ECO:0007669"/>
    <property type="project" value="UniProtKB-KW"/>
</dbReference>
<dbReference type="InterPro" id="IPR048646">
    <property type="entry name" value="RlmM_THUMP-like"/>
</dbReference>
<evidence type="ECO:0000256" key="4">
    <source>
        <dbReference type="ARBA" id="ARBA00022679"/>
    </source>
</evidence>
<feature type="domain" description="Ribosomal RNA large subunit methyltransferase M THUMP-like" evidence="10">
    <location>
        <begin position="105"/>
        <end position="171"/>
    </location>
</feature>
<feature type="binding site" evidence="7">
    <location>
        <position position="196"/>
    </location>
    <ligand>
        <name>S-adenosyl-L-methionine</name>
        <dbReference type="ChEBI" id="CHEBI:59789"/>
    </ligand>
</feature>
<proteinExistence type="predicted"/>
<evidence type="ECO:0000313" key="11">
    <source>
        <dbReference type="EMBL" id="RDB36842.1"/>
    </source>
</evidence>
<dbReference type="SUPFAM" id="SSF53335">
    <property type="entry name" value="S-adenosyl-L-methionine-dependent methyltransferases"/>
    <property type="match status" value="2"/>
</dbReference>
<dbReference type="PANTHER" id="PTHR37524">
    <property type="entry name" value="RIBOSOMAL RNA LARGE SUBUNIT METHYLTRANSFERASE M"/>
    <property type="match status" value="1"/>
</dbReference>
<dbReference type="Pfam" id="PF21239">
    <property type="entry name" value="RLMM_N"/>
    <property type="match status" value="1"/>
</dbReference>
<keyword evidence="1" id="KW-0963">Cytoplasm</keyword>
<evidence type="ECO:0000256" key="2">
    <source>
        <dbReference type="ARBA" id="ARBA00022552"/>
    </source>
</evidence>
<keyword evidence="12" id="KW-1185">Reference proteome</keyword>
<name>A0A369KTB5_9BACT</name>
<accession>A0A369KTB5</accession>
<feature type="domain" description="RlmM ferredoxin-like" evidence="9">
    <location>
        <begin position="4"/>
        <end position="72"/>
    </location>
</feature>
<reference evidence="11" key="1">
    <citation type="submission" date="2018-04" db="EMBL/GenBank/DDBJ databases">
        <title>Draft genome sequence of the Candidatus Spirobacillus cienkowskii, a pathogen of freshwater Daphnia species, reconstructed from hemolymph metagenomic reads.</title>
        <authorList>
            <person name="Bresciani L."/>
            <person name="Lemos L.N."/>
            <person name="Wale N."/>
            <person name="Lin J.Y."/>
            <person name="Fernandes G.R."/>
            <person name="Duffy M.A."/>
            <person name="Rodrigues J.M."/>
        </authorList>
    </citation>
    <scope>NUCLEOTIDE SEQUENCE [LARGE SCALE GENOMIC DNA]</scope>
    <source>
        <strain evidence="11">Binning01</strain>
    </source>
</reference>
<dbReference type="EMBL" id="QOVW01000022">
    <property type="protein sequence ID" value="RDB36842.1"/>
    <property type="molecule type" value="Genomic_DNA"/>
</dbReference>
<dbReference type="Pfam" id="PF18125">
    <property type="entry name" value="RlmM_FDX"/>
    <property type="match status" value="1"/>
</dbReference>
<feature type="binding site" evidence="7">
    <location>
        <position position="248"/>
    </location>
    <ligand>
        <name>S-adenosyl-L-methionine</name>
        <dbReference type="ChEBI" id="CHEBI:59789"/>
    </ligand>
</feature>
<feature type="binding site" evidence="7">
    <location>
        <begin position="229"/>
        <end position="232"/>
    </location>
    <ligand>
        <name>S-adenosyl-L-methionine</name>
        <dbReference type="ChEBI" id="CHEBI:59789"/>
    </ligand>
</feature>
<dbReference type="Proteomes" id="UP000253934">
    <property type="component" value="Unassembled WGS sequence"/>
</dbReference>
<dbReference type="RefSeq" id="WP_338636837.1">
    <property type="nucleotide sequence ID" value="NZ_CP146516.1"/>
</dbReference>
<dbReference type="AlphaFoldDB" id="A0A369KTB5"/>
<evidence type="ECO:0000256" key="7">
    <source>
        <dbReference type="PIRSR" id="PIRSR028774-2"/>
    </source>
</evidence>
<dbReference type="Gene3D" id="3.30.70.2810">
    <property type="match status" value="1"/>
</dbReference>
<dbReference type="PIRSF" id="PIRSF028774">
    <property type="entry name" value="UCP028774"/>
    <property type="match status" value="1"/>
</dbReference>
<dbReference type="InterPro" id="IPR002877">
    <property type="entry name" value="RNA_MeTrfase_FtsJ_dom"/>
</dbReference>
<evidence type="ECO:0000259" key="10">
    <source>
        <dbReference type="Pfam" id="PF21239"/>
    </source>
</evidence>
<dbReference type="GO" id="GO:0008168">
    <property type="term" value="F:methyltransferase activity"/>
    <property type="evidence" value="ECO:0007669"/>
    <property type="project" value="UniProtKB-KW"/>
</dbReference>
<keyword evidence="3" id="KW-0489">Methyltransferase</keyword>
<feature type="active site" description="Proton acceptor" evidence="6">
    <location>
        <position position="313"/>
    </location>
</feature>
<keyword evidence="5 7" id="KW-0949">S-adenosyl-L-methionine</keyword>
<gene>
    <name evidence="11" type="ORF">DCC88_03030</name>
</gene>